<evidence type="ECO:0000313" key="4">
    <source>
        <dbReference type="EMBL" id="CAH3151307.1"/>
    </source>
</evidence>
<dbReference type="Pfam" id="PF24883">
    <property type="entry name" value="NPHP3_N"/>
    <property type="match status" value="1"/>
</dbReference>
<name>A0ABN8PZ97_9CNID</name>
<organism evidence="4 6">
    <name type="scientific">Porites evermanni</name>
    <dbReference type="NCBI Taxonomy" id="104178"/>
    <lineage>
        <taxon>Eukaryota</taxon>
        <taxon>Metazoa</taxon>
        <taxon>Cnidaria</taxon>
        <taxon>Anthozoa</taxon>
        <taxon>Hexacorallia</taxon>
        <taxon>Scleractinia</taxon>
        <taxon>Fungiina</taxon>
        <taxon>Poritidae</taxon>
        <taxon>Porites</taxon>
    </lineage>
</organism>
<protein>
    <recommendedName>
        <fullName evidence="7">NACHT domain-containing protein</fullName>
    </recommendedName>
</protein>
<keyword evidence="6" id="KW-1185">Reference proteome</keyword>
<dbReference type="PANTHER" id="PTHR10039">
    <property type="entry name" value="AMELOGENIN"/>
    <property type="match status" value="1"/>
</dbReference>
<keyword evidence="1" id="KW-0677">Repeat</keyword>
<feature type="domain" description="TANC1/2-like winged helix" evidence="3">
    <location>
        <begin position="272"/>
        <end position="364"/>
    </location>
</feature>
<accession>A0ABN8PZ97</accession>
<dbReference type="SUPFAM" id="SSF48403">
    <property type="entry name" value="Ankyrin repeat"/>
    <property type="match status" value="1"/>
</dbReference>
<dbReference type="Pfam" id="PF25521">
    <property type="entry name" value="WHD_TANC1"/>
    <property type="match status" value="1"/>
</dbReference>
<feature type="non-terminal residue" evidence="4">
    <location>
        <position position="1"/>
    </location>
</feature>
<dbReference type="InterPro" id="IPR058056">
    <property type="entry name" value="WH_TANC1/2"/>
</dbReference>
<sequence length="628" mass="71740">GCPLEVGAVPFDTKEFNFTSHLNKARESFTGRIWLSHQLESLLTGSQGNNIGGVLIIGAPGTGKSAFTRRIPEYGMLIHNSPFILRILQRSCLRDPYHCFEEAIATPLKRVTSNDFQSYFIIIDALDECSSEASGTSLEQFIKDTYNSLPKCVHLVMTSRNDSAVLKHFSSIPKVHLSSEDVRNLQDVEIFIATKLLEDTAFLERLKVMLSFVKGDAVSYLVNRLLNQSEGNFLFAKLMLLHGKENWSNKSDLNKLPTTISDQCESYFRRAFGSREKFKPALPVLEILAATFKPLKLNHIFDVLRFRQKMDFEYDFVYTLQGLSHFITQDEDSTIRLSYHTFINWLTSKENLGNPFYVSRSRGQRRLLEYYFNFVKIDPFSSNDVNRFALQLTSFSGRAGHLHELGNVKATHIKVTSDNSKKTLLHLSSNEGNRKVLQILSHTFEDIQCNGLYVFTPAFVKAMNDLVEKVEYRLSKRLQLKHRRIAPSLSYFIKRSKEAFIQDRIKRVSPSFRDTKEYASPVWAALPSCLVQLVESVQKSALGIIFPDCSYESALVRCGLPTLLSRRDEACRRFISNIKESGFLSHLLPQPTNVTHGYGLRSGFSRSDFRFVRTDRLSNFVSHSYSRI</sequence>
<evidence type="ECO:0000313" key="6">
    <source>
        <dbReference type="Proteomes" id="UP001159427"/>
    </source>
</evidence>
<feature type="domain" description="Nephrocystin 3-like N-terminal" evidence="2">
    <location>
        <begin position="112"/>
        <end position="160"/>
    </location>
</feature>
<dbReference type="InterPro" id="IPR056884">
    <property type="entry name" value="NPHP3-like_N"/>
</dbReference>
<dbReference type="EMBL" id="CALNXI010001010">
    <property type="protein sequence ID" value="CAH3151307.1"/>
    <property type="molecule type" value="Genomic_DNA"/>
</dbReference>
<evidence type="ECO:0000313" key="5">
    <source>
        <dbReference type="EMBL" id="CAH3195283.1"/>
    </source>
</evidence>
<dbReference type="Proteomes" id="UP001159427">
    <property type="component" value="Unassembled WGS sequence"/>
</dbReference>
<evidence type="ECO:0000259" key="3">
    <source>
        <dbReference type="Pfam" id="PF25521"/>
    </source>
</evidence>
<evidence type="ECO:0008006" key="7">
    <source>
        <dbReference type="Google" id="ProtNLM"/>
    </source>
</evidence>
<comment type="caution">
    <text evidence="4">The sequence shown here is derived from an EMBL/GenBank/DDBJ whole genome shotgun (WGS) entry which is preliminary data.</text>
</comment>
<dbReference type="InterPro" id="IPR036770">
    <property type="entry name" value="Ankyrin_rpt-contain_sf"/>
</dbReference>
<dbReference type="InterPro" id="IPR027417">
    <property type="entry name" value="P-loop_NTPase"/>
</dbReference>
<gene>
    <name evidence="4" type="ORF">PEVE_00000410</name>
    <name evidence="5" type="ORF">PEVE_00029898</name>
</gene>
<dbReference type="SUPFAM" id="SSF52540">
    <property type="entry name" value="P-loop containing nucleoside triphosphate hydrolases"/>
    <property type="match status" value="1"/>
</dbReference>
<proteinExistence type="predicted"/>
<evidence type="ECO:0000256" key="1">
    <source>
        <dbReference type="ARBA" id="ARBA00022737"/>
    </source>
</evidence>
<evidence type="ECO:0000259" key="2">
    <source>
        <dbReference type="Pfam" id="PF24883"/>
    </source>
</evidence>
<reference evidence="4 6" key="1">
    <citation type="submission" date="2022-05" db="EMBL/GenBank/DDBJ databases">
        <authorList>
            <consortium name="Genoscope - CEA"/>
            <person name="William W."/>
        </authorList>
    </citation>
    <scope>NUCLEOTIDE SEQUENCE [LARGE SCALE GENOMIC DNA]</scope>
</reference>
<dbReference type="PANTHER" id="PTHR10039:SF16">
    <property type="entry name" value="GPI INOSITOL-DEACYLASE"/>
    <property type="match status" value="1"/>
</dbReference>
<dbReference type="EMBL" id="CALNXI010004202">
    <property type="protein sequence ID" value="CAH3195283.1"/>
    <property type="molecule type" value="Genomic_DNA"/>
</dbReference>